<dbReference type="SUPFAM" id="SSF55120">
    <property type="entry name" value="Pseudouridine synthase"/>
    <property type="match status" value="1"/>
</dbReference>
<dbReference type="KEGG" id="loi:92357693"/>
<organism evidence="2 3">
    <name type="scientific">Leishmania orientalis</name>
    <dbReference type="NCBI Taxonomy" id="2249476"/>
    <lineage>
        <taxon>Eukaryota</taxon>
        <taxon>Discoba</taxon>
        <taxon>Euglenozoa</taxon>
        <taxon>Kinetoplastea</taxon>
        <taxon>Metakinetoplastina</taxon>
        <taxon>Trypanosomatida</taxon>
        <taxon>Trypanosomatidae</taxon>
        <taxon>Leishmaniinae</taxon>
        <taxon>Leishmania</taxon>
    </lineage>
</organism>
<dbReference type="Gene3D" id="3.30.2350.10">
    <property type="entry name" value="Pseudouridine synthase"/>
    <property type="match status" value="1"/>
</dbReference>
<dbReference type="Pfam" id="PF00849">
    <property type="entry name" value="PseudoU_synth_2"/>
    <property type="match status" value="1"/>
</dbReference>
<proteinExistence type="predicted"/>
<dbReference type="RefSeq" id="XP_067059450.1">
    <property type="nucleotide sequence ID" value="XM_067203759.1"/>
</dbReference>
<evidence type="ECO:0000313" key="2">
    <source>
        <dbReference type="EMBL" id="KAG5466560.1"/>
    </source>
</evidence>
<dbReference type="GO" id="GO:0003723">
    <property type="term" value="F:RNA binding"/>
    <property type="evidence" value="ECO:0007669"/>
    <property type="project" value="InterPro"/>
</dbReference>
<accession>A0A836GJE3</accession>
<dbReference type="InterPro" id="IPR050188">
    <property type="entry name" value="RluA_PseudoU_synthase"/>
</dbReference>
<evidence type="ECO:0000259" key="1">
    <source>
        <dbReference type="Pfam" id="PF00849"/>
    </source>
</evidence>
<dbReference type="InterPro" id="IPR006224">
    <property type="entry name" value="PsdUridine_synth_RluA-like_CS"/>
</dbReference>
<dbReference type="PANTHER" id="PTHR21600:SF90">
    <property type="entry name" value="PSEUDOURIDINE SYNTHASE RSUA_RLUA-LIKE DOMAIN-CONTAINING PROTEIN"/>
    <property type="match status" value="1"/>
</dbReference>
<sequence>MHHMRGLVRNAGRKALRALEAQHTTASSRACVCRVQLVDVNGERRNVALLHPGALLRMVNGMTPSEALRALEGIAQQLGSASHKTPADAAASPKTDVGSLETAFDADVAIPQLYVKDEVRDACAEVQRRHNRFMAKLRGRLLSSDPVAVEEALQRWLKKSPRDLDDAETAEYNGMVESLAATDATAAIALAIHPHLPSLSAAASTALAALVQLHTSAAVHAFLETFAGKDESVSSASDSCATQLAVRLRRELDKTQSNEPQPASMPADVAPQEPTLGIGALLSEATHFFIDPGVVFPTEPASIQAWANQFLSPDMLPVNRAAAVLEQVRQRRLQPRRVAMDSLSVWTLTDLERPWLRFALQSSAPRECAKGDICVSAAYQLALKDAKRNLVDNRLLHVYAGALARGDISPLDDSFAAYLEECGECHGTDISERPSIIRFTLPRVPDGVPLLRALHDLAPKCSYWRALLDHLAETCVRASTAPMGEVKVEVQLPPVHECVAAAAAGEVQLPTIPVLYEDEDVLVVDKPAGLATSRHGLSCTQLGTPTTDLISVLLATERAGALARGVFRQGQVHRLDVETSGCLLIAKSEVAADSLRHQIGTSAAFSHHSKIYHALCVVLEPSLRHVRLHDDIIDAADPKIRTRYRVIHFFPKHRVVWVECRIQQGKKHQVRRHLASRGFPILADVEHGGAVCCQSMMSRIALHAHSLSFIHPVTADPMIVVAPLPEDFRRCLALLGGTEAYQQETASTMQSEQSCGRNTG</sequence>
<protein>
    <recommendedName>
        <fullName evidence="1">Pseudouridine synthase RsuA/RluA-like domain-containing protein</fullName>
    </recommendedName>
</protein>
<feature type="domain" description="Pseudouridine synthase RsuA/RluA-like" evidence="1">
    <location>
        <begin position="520"/>
        <end position="676"/>
    </location>
</feature>
<gene>
    <name evidence="2" type="ORF">LSCM4_01712</name>
</gene>
<dbReference type="CDD" id="cd02869">
    <property type="entry name" value="PseudoU_synth_RluA_like"/>
    <property type="match status" value="1"/>
</dbReference>
<dbReference type="EMBL" id="JAFHLR010000035">
    <property type="protein sequence ID" value="KAG5466560.1"/>
    <property type="molecule type" value="Genomic_DNA"/>
</dbReference>
<dbReference type="PANTHER" id="PTHR21600">
    <property type="entry name" value="MITOCHONDRIAL RNA PSEUDOURIDINE SYNTHASE"/>
    <property type="match status" value="1"/>
</dbReference>
<dbReference type="InterPro" id="IPR020103">
    <property type="entry name" value="PsdUridine_synth_cat_dom_sf"/>
</dbReference>
<dbReference type="AlphaFoldDB" id="A0A836GJE3"/>
<dbReference type="PROSITE" id="PS01129">
    <property type="entry name" value="PSI_RLU"/>
    <property type="match status" value="1"/>
</dbReference>
<dbReference type="Proteomes" id="UP000674143">
    <property type="component" value="Unassembled WGS sequence"/>
</dbReference>
<name>A0A836GJE3_9TRYP</name>
<dbReference type="GO" id="GO:0000455">
    <property type="term" value="P:enzyme-directed rRNA pseudouridine synthesis"/>
    <property type="evidence" value="ECO:0007669"/>
    <property type="project" value="TreeGrafter"/>
</dbReference>
<dbReference type="SMR" id="A0A836GJE3"/>
<keyword evidence="3" id="KW-1185">Reference proteome</keyword>
<evidence type="ECO:0000313" key="3">
    <source>
        <dbReference type="Proteomes" id="UP000674143"/>
    </source>
</evidence>
<dbReference type="GO" id="GO:0009982">
    <property type="term" value="F:pseudouridine synthase activity"/>
    <property type="evidence" value="ECO:0007669"/>
    <property type="project" value="InterPro"/>
</dbReference>
<reference evidence="3" key="2">
    <citation type="journal article" date="2021" name="Sci. Data">
        <title>Chromosome-scale genome sequencing, assembly and annotation of six genomes from subfamily Leishmaniinae.</title>
        <authorList>
            <person name="Almutairi H."/>
            <person name="Urbaniak M.D."/>
            <person name="Bates M.D."/>
            <person name="Jariyapan N."/>
            <person name="Kwakye-Nuako G."/>
            <person name="Thomaz Soccol V."/>
            <person name="Al-Salem W.S."/>
            <person name="Dillon R.J."/>
            <person name="Bates P.A."/>
            <person name="Gatherer D."/>
        </authorList>
    </citation>
    <scope>NUCLEOTIDE SEQUENCE [LARGE SCALE GENOMIC DNA]</scope>
</reference>
<reference evidence="3" key="1">
    <citation type="journal article" date="2021" name="Microbiol. Resour. Announc.">
        <title>LGAAP: Leishmaniinae Genome Assembly and Annotation Pipeline.</title>
        <authorList>
            <person name="Almutairi H."/>
            <person name="Urbaniak M.D."/>
            <person name="Bates M.D."/>
            <person name="Jariyapan N."/>
            <person name="Kwakye-Nuako G."/>
            <person name="Thomaz-Soccol V."/>
            <person name="Al-Salem W.S."/>
            <person name="Dillon R.J."/>
            <person name="Bates P.A."/>
            <person name="Gatherer D."/>
        </authorList>
    </citation>
    <scope>NUCLEOTIDE SEQUENCE [LARGE SCALE GENOMIC DNA]</scope>
</reference>
<dbReference type="GeneID" id="92357693"/>
<comment type="caution">
    <text evidence="2">The sequence shown here is derived from an EMBL/GenBank/DDBJ whole genome shotgun (WGS) entry which is preliminary data.</text>
</comment>
<dbReference type="InterPro" id="IPR006145">
    <property type="entry name" value="PsdUridine_synth_RsuA/RluA"/>
</dbReference>